<sequence>MYNETIRKITSLTLLTILVASSAVVGMPNALPHVQAQTSTNANLFVSAENSQFNNYFAGPQVIQVVVADPNINRLDQAYGEPVVTVNGKRLRMAQGTDGNWYAYFADRNQAIAASNTQLGITGEGLNFGGFCAPTSTLGGALGGLSFSDTKGFTIARGGFGSTNHTAGTPITTSNLGACSDSVGTLTTKMMEHVVRENKTLNGNPSGFGSNKAMTEYGQIWPVIQLYDFSSIPSAVTVDYQKSGGDQIVNLTFDRIPSNLITTTVDRNAYPQNSQVFVQVNDPQLNIDPTEDDSWTWGTSSTNNTLYYQAFTRNGAVDADGTAGMQNLIGNLTTFMFNHNGKLTYTPAAQSVRVTDFQANGKIIYTGTQRGAPAAVRTDSIGVGSQPLTLSEQGGVNTGVFGTWDGGKKSNIVTVDSPTIRGQSSVVRYNDISTSIVGGFSFASLTQTAQNNTWASGQRIPVTLTDNDDNKNAKISERMFIWDPTYKRSTAMVIGTPFTLSSGGAAAESAILEGKVKMAFTTIPGQRTITFGHGENATATNLQEDESFSARPIFNFTNHTSGAATKINSTSALFVDLKTTMNTLLKTIHNTNRTNNAEGFKGFNFFNYDLRSFSSINGATGGSISKVGVYLVYSTTSLTNSTGHPLGTPLAISIANSTSLKDFINLNSTDTTKIANPSIINENLFSNIPKTANIGLLINFTVSGGSSKLNTNGQPIVADFFSVGLIGDGTQSAQRINNGIYRYELSETGDNTGVFTGTNQYVMLNQLNIFDPNTYANLRTIDHDVFFPAIQDMLQAEARAPQVTYLDLGQDGVNTQISAQQDIPTHTGVISFDSKTYKIGDTVTISLNDPDLNVNNDLIDIYTAVTPATNSNGAILQTAQDNATDTIGKANLGQYSDGSAIGRLVDVQFGQANVRWSNSKINSLFTPDNTGSCFKNSTGSFVDSNTGTTGGFATSLSATGFSLVETGPATGIFTGTFEIPDQLCQSGTIISSVGQNIKVNYVDFRDNSGKLVEVSDNSGIRGNTGSVKLDKAVYPVPFGSIQNAAGTTGDFPATTKSVTSESGVFPMHRDLTGNGLTTANTLSNGDVIIHIRVNDQDFNTSPVGTDKIALGVNDVNHGPVAVQITRQSSSLLLATAGGPAVFPGTIVNLNGTALPAIATGKTDATWGPVRDLGPMVEIAPDAGIFQADLPIRYTDGPQGTDCPKTETVWTPTDGTTGTAEGNRFHTPHGSTTTSTAGFYCVRQGDVLTVTYTDLNDASGNTQTVTDSSTFDLRNGVLQSDKSVYIIGSDMILTLVEPDLNLDSQTAETIPLDVIEWDSHAFKGTMGLLGKQSSSFDAKPATFVETGKDTGIFQSVIKVPKQLNNNLLERGEQITLEYTDWGPAGSKVVGANSQDIDLTIYTSNFGATVELDQKVYTWTDRVYITVVAPDHNFDPNLIDTIGSTNGDKVSVSTRGNSISNYKLVETGVDTGIFTGYVILTGNANVKGTSGVDGNGLNPTGAGPSGTGPTDGFLPSEEQDGVSVSFEFTRDQTVTGSALIRWNIGEIKWLQASYPANGQGVLQIVDPDMNLNPKAVDKFDTNVWSDSDSGGIKLTMTETGEATGIFQGTVYFTTNFQSSGNRLHVAEGDTVTGEYNDRTLPPPYTSADQLRLTSTTFIGTVVPPLERAPASNPRIVDSFGNAITGAVKTGQQVQVTADLANGQSKDQPFAYLVQIQDANGVTVSLSWITGTLTAGQSLNPAQSWTPTASGTYTAQIFVWQSIDNPNALSPPLTTTINVA</sequence>
<proteinExistence type="predicted"/>
<organism evidence="2 3">
    <name type="scientific">Candidatus Nitrosotalea okcheonensis</name>
    <dbReference type="NCBI Taxonomy" id="1903276"/>
    <lineage>
        <taxon>Archaea</taxon>
        <taxon>Nitrososphaerota</taxon>
        <taxon>Nitrososphaeria</taxon>
        <taxon>Nitrosotaleales</taxon>
        <taxon>Nitrosotaleaceae</taxon>
        <taxon>Nitrosotalea</taxon>
    </lineage>
</organism>
<dbReference type="RefSeq" id="WP_157928030.1">
    <property type="nucleotide sequence ID" value="NZ_LT841358.1"/>
</dbReference>
<evidence type="ECO:0000313" key="2">
    <source>
        <dbReference type="EMBL" id="SMH72210.1"/>
    </source>
</evidence>
<gene>
    <name evidence="2" type="ORF">NCS_30050</name>
</gene>
<name>A0A2H1FHG1_9ARCH</name>
<feature type="region of interest" description="Disordered" evidence="1">
    <location>
        <begin position="1196"/>
        <end position="1229"/>
    </location>
</feature>
<feature type="compositionally biased region" description="Low complexity" evidence="1">
    <location>
        <begin position="1205"/>
        <end position="1218"/>
    </location>
</feature>
<dbReference type="EMBL" id="LT841358">
    <property type="protein sequence ID" value="SMH72210.1"/>
    <property type="molecule type" value="Genomic_DNA"/>
</dbReference>
<dbReference type="OrthoDB" id="3105at2157"/>
<feature type="compositionally biased region" description="Low complexity" evidence="1">
    <location>
        <begin position="1497"/>
        <end position="1510"/>
    </location>
</feature>
<dbReference type="Proteomes" id="UP000230607">
    <property type="component" value="Chromosome 1"/>
</dbReference>
<keyword evidence="3" id="KW-1185">Reference proteome</keyword>
<accession>A0A2H1FHG1</accession>
<protein>
    <submittedName>
        <fullName evidence="2">Uncharacterized protein</fullName>
    </submittedName>
</protein>
<reference evidence="3" key="1">
    <citation type="submission" date="2017-03" db="EMBL/GenBank/DDBJ databases">
        <authorList>
            <person name="Herbold C."/>
        </authorList>
    </citation>
    <scope>NUCLEOTIDE SEQUENCE [LARGE SCALE GENOMIC DNA]</scope>
</reference>
<evidence type="ECO:0000256" key="1">
    <source>
        <dbReference type="SAM" id="MobiDB-lite"/>
    </source>
</evidence>
<feature type="region of interest" description="Disordered" evidence="1">
    <location>
        <begin position="1489"/>
        <end position="1516"/>
    </location>
</feature>
<evidence type="ECO:0000313" key="3">
    <source>
        <dbReference type="Proteomes" id="UP000230607"/>
    </source>
</evidence>